<protein>
    <submittedName>
        <fullName evidence="1">Uncharacterized protein</fullName>
    </submittedName>
</protein>
<dbReference type="AlphaFoldDB" id="A0A4S8IAD9"/>
<name>A0A4S8IAD9_MUSBA</name>
<proteinExistence type="predicted"/>
<comment type="caution">
    <text evidence="1">The sequence shown here is derived from an EMBL/GenBank/DDBJ whole genome shotgun (WGS) entry which is preliminary data.</text>
</comment>
<keyword evidence="2" id="KW-1185">Reference proteome</keyword>
<accession>A0A4S8IAD9</accession>
<dbReference type="Proteomes" id="UP000317650">
    <property type="component" value="Chromosome 2"/>
</dbReference>
<sequence>MWIAARYDLLRRRSVGTISRDAGQFVRSPEAWIDWYDLPWCDVKPYTPLQHCTSRGQPRGCRLPARSSSTSCRCPSVFHVISLVVASWRIAIGEAYSASANILVVLRRQLSIGIHFVIAVPMAPHRKIANATMNQKHMWN</sequence>
<evidence type="ECO:0000313" key="2">
    <source>
        <dbReference type="Proteomes" id="UP000317650"/>
    </source>
</evidence>
<evidence type="ECO:0000313" key="1">
    <source>
        <dbReference type="EMBL" id="THU45000.1"/>
    </source>
</evidence>
<gene>
    <name evidence="1" type="ORF">C4D60_Mb02t13270</name>
</gene>
<dbReference type="EMBL" id="PYDT01000011">
    <property type="protein sequence ID" value="THU45000.1"/>
    <property type="molecule type" value="Genomic_DNA"/>
</dbReference>
<organism evidence="1 2">
    <name type="scientific">Musa balbisiana</name>
    <name type="common">Banana</name>
    <dbReference type="NCBI Taxonomy" id="52838"/>
    <lineage>
        <taxon>Eukaryota</taxon>
        <taxon>Viridiplantae</taxon>
        <taxon>Streptophyta</taxon>
        <taxon>Embryophyta</taxon>
        <taxon>Tracheophyta</taxon>
        <taxon>Spermatophyta</taxon>
        <taxon>Magnoliopsida</taxon>
        <taxon>Liliopsida</taxon>
        <taxon>Zingiberales</taxon>
        <taxon>Musaceae</taxon>
        <taxon>Musa</taxon>
    </lineage>
</organism>
<reference evidence="1 2" key="1">
    <citation type="journal article" date="2019" name="Nat. Plants">
        <title>Genome sequencing of Musa balbisiana reveals subgenome evolution and function divergence in polyploid bananas.</title>
        <authorList>
            <person name="Yao X."/>
        </authorList>
    </citation>
    <scope>NUCLEOTIDE SEQUENCE [LARGE SCALE GENOMIC DNA]</scope>
    <source>
        <strain evidence="2">cv. DH-PKW</strain>
        <tissue evidence="1">Leaves</tissue>
    </source>
</reference>